<name>A0ABV2AS10_9EUKA</name>
<dbReference type="Pfam" id="PF13812">
    <property type="entry name" value="PPR_3"/>
    <property type="match status" value="1"/>
</dbReference>
<protein>
    <recommendedName>
        <fullName evidence="4">Pentatricopeptide repeat-containing protein</fullName>
    </recommendedName>
</protein>
<evidence type="ECO:0000313" key="2">
    <source>
        <dbReference type="EMBL" id="MES1922241.1"/>
    </source>
</evidence>
<organism evidence="2 3">
    <name type="scientific">Bonamia ostreae</name>
    <dbReference type="NCBI Taxonomy" id="126728"/>
    <lineage>
        <taxon>Eukaryota</taxon>
        <taxon>Sar</taxon>
        <taxon>Rhizaria</taxon>
        <taxon>Endomyxa</taxon>
        <taxon>Ascetosporea</taxon>
        <taxon>Haplosporida</taxon>
        <taxon>Bonamia</taxon>
    </lineage>
</organism>
<dbReference type="InterPro" id="IPR011990">
    <property type="entry name" value="TPR-like_helical_dom_sf"/>
</dbReference>
<evidence type="ECO:0000313" key="3">
    <source>
        <dbReference type="Proteomes" id="UP001439008"/>
    </source>
</evidence>
<proteinExistence type="predicted"/>
<dbReference type="Gene3D" id="1.25.40.10">
    <property type="entry name" value="Tetratricopeptide repeat domain"/>
    <property type="match status" value="1"/>
</dbReference>
<accession>A0ABV2AS10</accession>
<dbReference type="EMBL" id="JBDODL010002456">
    <property type="protein sequence ID" value="MES1922241.1"/>
    <property type="molecule type" value="Genomic_DNA"/>
</dbReference>
<keyword evidence="3" id="KW-1185">Reference proteome</keyword>
<evidence type="ECO:0000256" key="1">
    <source>
        <dbReference type="PROSITE-ProRule" id="PRU00708"/>
    </source>
</evidence>
<comment type="caution">
    <text evidence="2">The sequence shown here is derived from an EMBL/GenBank/DDBJ whole genome shotgun (WGS) entry which is preliminary data.</text>
</comment>
<dbReference type="Proteomes" id="UP001439008">
    <property type="component" value="Unassembled WGS sequence"/>
</dbReference>
<feature type="repeat" description="PPR" evidence="1">
    <location>
        <begin position="9"/>
        <end position="43"/>
    </location>
</feature>
<evidence type="ECO:0008006" key="4">
    <source>
        <dbReference type="Google" id="ProtNLM"/>
    </source>
</evidence>
<gene>
    <name evidence="2" type="ORF">MHBO_003749</name>
</gene>
<reference evidence="2 3" key="1">
    <citation type="journal article" date="2024" name="BMC Biol.">
        <title>Comparative genomics of Ascetosporea gives new insight into the evolutionary basis for animal parasitism in Rhizaria.</title>
        <authorList>
            <person name="Hiltunen Thoren M."/>
            <person name="Onut-Brannstrom I."/>
            <person name="Alfjorden A."/>
            <person name="Peckova H."/>
            <person name="Swords F."/>
            <person name="Hooper C."/>
            <person name="Holzer A.S."/>
            <person name="Bass D."/>
            <person name="Burki F."/>
        </authorList>
    </citation>
    <scope>NUCLEOTIDE SEQUENCE [LARGE SCALE GENOMIC DNA]</scope>
    <source>
        <strain evidence="2">20-A016</strain>
    </source>
</reference>
<dbReference type="InterPro" id="IPR002885">
    <property type="entry name" value="PPR_rpt"/>
</dbReference>
<dbReference type="PROSITE" id="PS51375">
    <property type="entry name" value="PPR"/>
    <property type="match status" value="1"/>
</dbReference>
<sequence length="204" mass="24093">MCKSKIKPNVESYNSLLLATSQMGNLDVTIAVLELMDKHGIAKNFYSYQRMIQCIRKTLKTPNLSLEGRDTTKQERIDMAVQLFSEMNDKDLCDDRRKAEIITKEIFLVYQNSFALKRCLAFVENLNEDDNAELYQELCLRAFRKTLNCRKVEYCFEYLKKIKKLSLKEYVYFVKLRAQNLFHKFQGTEIFDVRDGETGRQNFE</sequence>